<comment type="pathway">
    <text evidence="2 15">Porphyrin-containing compound metabolism; protoporphyrin-IX biosynthesis; protoporphyrinogen-IX from coproporphyrinogen-III (AdoMet route): step 1/1.</text>
</comment>
<keyword evidence="18" id="KW-1185">Reference proteome</keyword>
<comment type="catalytic activity">
    <reaction evidence="14 15">
        <text>coproporphyrinogen III + 2 S-adenosyl-L-methionine = protoporphyrinogen IX + 2 5'-deoxyadenosine + 2 L-methionine + 2 CO2</text>
        <dbReference type="Rhea" id="RHEA:15425"/>
        <dbReference type="ChEBI" id="CHEBI:16526"/>
        <dbReference type="ChEBI" id="CHEBI:17319"/>
        <dbReference type="ChEBI" id="CHEBI:57307"/>
        <dbReference type="ChEBI" id="CHEBI:57309"/>
        <dbReference type="ChEBI" id="CHEBI:57844"/>
        <dbReference type="ChEBI" id="CHEBI:59789"/>
        <dbReference type="EC" id="1.3.98.3"/>
    </reaction>
</comment>
<dbReference type="PIRSF" id="PIRSF000167">
    <property type="entry name" value="HemN"/>
    <property type="match status" value="1"/>
</dbReference>
<comment type="function">
    <text evidence="13">Involved in the heme biosynthesis. Catalyzes the anaerobic oxidative decarboxylation of propionate groups of rings A and B of coproporphyrinogen III to yield the vinyl groups in protoporphyrinogen IX.</text>
</comment>
<evidence type="ECO:0000256" key="3">
    <source>
        <dbReference type="ARBA" id="ARBA00005493"/>
    </source>
</evidence>
<dbReference type="Proteomes" id="UP001171916">
    <property type="component" value="Unassembled WGS sequence"/>
</dbReference>
<comment type="similarity">
    <text evidence="3 15">Belongs to the anaerobic coproporphyrinogen-III oxidase family.</text>
</comment>
<evidence type="ECO:0000256" key="8">
    <source>
        <dbReference type="ARBA" id="ARBA00022723"/>
    </source>
</evidence>
<evidence type="ECO:0000256" key="15">
    <source>
        <dbReference type="PIRNR" id="PIRNR000167"/>
    </source>
</evidence>
<keyword evidence="11 15" id="KW-0411">Iron-sulfur</keyword>
<evidence type="ECO:0000256" key="13">
    <source>
        <dbReference type="ARBA" id="ARBA00024295"/>
    </source>
</evidence>
<dbReference type="InterPro" id="IPR023404">
    <property type="entry name" value="rSAM_horseshoe"/>
</dbReference>
<dbReference type="SFLD" id="SFLDG01082">
    <property type="entry name" value="B12-binding_domain_containing"/>
    <property type="match status" value="1"/>
</dbReference>
<comment type="subunit">
    <text evidence="4">Monomer.</text>
</comment>
<dbReference type="PROSITE" id="PS51918">
    <property type="entry name" value="RADICAL_SAM"/>
    <property type="match status" value="1"/>
</dbReference>
<accession>A0ABT7Y9H9</accession>
<evidence type="ECO:0000313" key="17">
    <source>
        <dbReference type="EMBL" id="MDN3203154.1"/>
    </source>
</evidence>
<dbReference type="SFLD" id="SFLDG01065">
    <property type="entry name" value="anaerobic_coproporphyrinogen-I"/>
    <property type="match status" value="1"/>
</dbReference>
<keyword evidence="12 15" id="KW-0627">Porphyrin biosynthesis</keyword>
<evidence type="ECO:0000256" key="10">
    <source>
        <dbReference type="ARBA" id="ARBA00023004"/>
    </source>
</evidence>
<evidence type="ECO:0000256" key="7">
    <source>
        <dbReference type="ARBA" id="ARBA00022691"/>
    </source>
</evidence>
<dbReference type="InterPro" id="IPR034505">
    <property type="entry name" value="Coproporphyrinogen-III_oxidase"/>
</dbReference>
<dbReference type="NCBIfam" id="TIGR00538">
    <property type="entry name" value="hemN"/>
    <property type="match status" value="1"/>
</dbReference>
<sequence>MMDSKKERLIQKYNSPVPRYTSYPTVPFWENQLDLDSWEELVKKAFHMYGEEEGITLYIHFPFCESLCTYCGCNKYITKNHSIETPYIKAVKKEWKSYLTRFGSKPLLKGIHLGGGTPTFFSPESLHSLLNEIISDCYVDGNREFSFEGHPNNTTEEHLATLHSLGFDRVSFGIQDFDLKVQQAIHRVQPFETVVQITEAARRIGYTSINFDLIYGLPHQNKETLSQTFGKVMDLKPERIAFYSYAHLPSLFKAQKSFEQFLPNENDKRALYELGKDILTKSGYEEVGMDHFALPEDPLCKAKSEGSLHRNFMGYTTSPSKLMIGLGATSISDIHLGFAQNEKGHKEYIRKINEGSDYLVRSHENSASDLIAKEFILDLICHQEARIDSEIWNRLPELNRRKLAEMQEEELISIKDQIIKVSDFGMTFIRNICFQFDLKMLEAPQAKSTFSKSI</sequence>
<dbReference type="PANTHER" id="PTHR13932">
    <property type="entry name" value="COPROPORPHYRINIGEN III OXIDASE"/>
    <property type="match status" value="1"/>
</dbReference>
<dbReference type="SFLD" id="SFLDS00029">
    <property type="entry name" value="Radical_SAM"/>
    <property type="match status" value="1"/>
</dbReference>
<proteinExistence type="inferred from homology"/>
<name>A0ABT7Y9H9_9BACT</name>
<keyword evidence="7 15" id="KW-0949">S-adenosyl-L-methionine</keyword>
<keyword evidence="8 15" id="KW-0479">Metal-binding</keyword>
<evidence type="ECO:0000259" key="16">
    <source>
        <dbReference type="PROSITE" id="PS51918"/>
    </source>
</evidence>
<keyword evidence="10 15" id="KW-0408">Iron</keyword>
<evidence type="ECO:0000256" key="9">
    <source>
        <dbReference type="ARBA" id="ARBA00023002"/>
    </source>
</evidence>
<dbReference type="EC" id="1.3.98.3" evidence="15"/>
<protein>
    <recommendedName>
        <fullName evidence="15">Coproporphyrinogen-III oxidase</fullName>
        <ecNumber evidence="15">1.3.98.3</ecNumber>
    </recommendedName>
</protein>
<evidence type="ECO:0000256" key="2">
    <source>
        <dbReference type="ARBA" id="ARBA00004785"/>
    </source>
</evidence>
<evidence type="ECO:0000256" key="5">
    <source>
        <dbReference type="ARBA" id="ARBA00022485"/>
    </source>
</evidence>
<dbReference type="EMBL" id="JAUEPH010000002">
    <property type="protein sequence ID" value="MDN3203154.1"/>
    <property type="molecule type" value="Genomic_DNA"/>
</dbReference>
<dbReference type="Gene3D" id="3.80.30.20">
    <property type="entry name" value="tm_1862 like domain"/>
    <property type="match status" value="1"/>
</dbReference>
<keyword evidence="6 15" id="KW-0963">Cytoplasm</keyword>
<reference evidence="17" key="1">
    <citation type="submission" date="2023-06" db="EMBL/GenBank/DDBJ databases">
        <title>Robiginitalea aurantiacus sp. nov. and Algoriphagus sediminis sp. nov., isolated from coastal sediment.</title>
        <authorList>
            <person name="Zhou Z.Y."/>
            <person name="An J."/>
            <person name="Jia Y.W."/>
            <person name="Du Z.J."/>
        </authorList>
    </citation>
    <scope>NUCLEOTIDE SEQUENCE</scope>
    <source>
        <strain evidence="17">C2-7</strain>
    </source>
</reference>
<dbReference type="InterPro" id="IPR006638">
    <property type="entry name" value="Elp3/MiaA/NifB-like_rSAM"/>
</dbReference>
<dbReference type="GO" id="GO:0051989">
    <property type="term" value="F:coproporphyrinogen dehydrogenase activity"/>
    <property type="evidence" value="ECO:0007669"/>
    <property type="project" value="UniProtKB-EC"/>
</dbReference>
<evidence type="ECO:0000256" key="6">
    <source>
        <dbReference type="ARBA" id="ARBA00022490"/>
    </source>
</evidence>
<dbReference type="RefSeq" id="WP_289998718.1">
    <property type="nucleotide sequence ID" value="NZ_JAUEPH010000002.1"/>
</dbReference>
<gene>
    <name evidence="17" type="primary">hemN</name>
    <name evidence="17" type="ORF">QVH07_03300</name>
</gene>
<dbReference type="PANTHER" id="PTHR13932:SF6">
    <property type="entry name" value="OXYGEN-INDEPENDENT COPROPORPHYRINOGEN III OXIDASE"/>
    <property type="match status" value="1"/>
</dbReference>
<dbReference type="InterPro" id="IPR058240">
    <property type="entry name" value="rSAM_sf"/>
</dbReference>
<evidence type="ECO:0000256" key="1">
    <source>
        <dbReference type="ARBA" id="ARBA00004496"/>
    </source>
</evidence>
<dbReference type="SUPFAM" id="SSF102114">
    <property type="entry name" value="Radical SAM enzymes"/>
    <property type="match status" value="1"/>
</dbReference>
<comment type="cofactor">
    <cofactor evidence="15">
        <name>[4Fe-4S] cluster</name>
        <dbReference type="ChEBI" id="CHEBI:49883"/>
    </cofactor>
    <text evidence="15">Binds 1 [4Fe-4S] cluster. The cluster is coordinated with 3 cysteines and an exchangeable S-adenosyl-L-methionine.</text>
</comment>
<keyword evidence="5 15" id="KW-0004">4Fe-4S</keyword>
<dbReference type="InterPro" id="IPR007197">
    <property type="entry name" value="rSAM"/>
</dbReference>
<organism evidence="17 18">
    <name type="scientific">Algoriphagus sediminis</name>
    <dbReference type="NCBI Taxonomy" id="3057113"/>
    <lineage>
        <taxon>Bacteria</taxon>
        <taxon>Pseudomonadati</taxon>
        <taxon>Bacteroidota</taxon>
        <taxon>Cytophagia</taxon>
        <taxon>Cytophagales</taxon>
        <taxon>Cyclobacteriaceae</taxon>
        <taxon>Algoriphagus</taxon>
    </lineage>
</organism>
<dbReference type="Pfam" id="PF04055">
    <property type="entry name" value="Radical_SAM"/>
    <property type="match status" value="1"/>
</dbReference>
<comment type="caution">
    <text evidence="17">The sequence shown here is derived from an EMBL/GenBank/DDBJ whole genome shotgun (WGS) entry which is preliminary data.</text>
</comment>
<evidence type="ECO:0000313" key="18">
    <source>
        <dbReference type="Proteomes" id="UP001171916"/>
    </source>
</evidence>
<evidence type="ECO:0000256" key="4">
    <source>
        <dbReference type="ARBA" id="ARBA00011245"/>
    </source>
</evidence>
<evidence type="ECO:0000256" key="12">
    <source>
        <dbReference type="ARBA" id="ARBA00023244"/>
    </source>
</evidence>
<comment type="subcellular location">
    <subcellularLocation>
        <location evidence="1 15">Cytoplasm</location>
    </subcellularLocation>
</comment>
<evidence type="ECO:0000256" key="14">
    <source>
        <dbReference type="ARBA" id="ARBA00048321"/>
    </source>
</evidence>
<dbReference type="SMART" id="SM00729">
    <property type="entry name" value="Elp3"/>
    <property type="match status" value="1"/>
</dbReference>
<keyword evidence="9 15" id="KW-0560">Oxidoreductase</keyword>
<dbReference type="Gene3D" id="1.10.10.920">
    <property type="match status" value="1"/>
</dbReference>
<feature type="domain" description="Radical SAM core" evidence="16">
    <location>
        <begin position="49"/>
        <end position="281"/>
    </location>
</feature>
<dbReference type="InterPro" id="IPR004558">
    <property type="entry name" value="Coprogen_oxidase_HemN"/>
</dbReference>
<evidence type="ECO:0000256" key="11">
    <source>
        <dbReference type="ARBA" id="ARBA00023014"/>
    </source>
</evidence>